<organism evidence="2">
    <name type="scientific">Paramoeba aestuarina</name>
    <dbReference type="NCBI Taxonomy" id="180227"/>
    <lineage>
        <taxon>Eukaryota</taxon>
        <taxon>Amoebozoa</taxon>
        <taxon>Discosea</taxon>
        <taxon>Flabellinia</taxon>
        <taxon>Dactylopodida</taxon>
        <taxon>Paramoebidae</taxon>
        <taxon>Paramoeba</taxon>
    </lineage>
</organism>
<gene>
    <name evidence="2" type="ORF">NAES01612_LOCUS25100</name>
</gene>
<dbReference type="InterPro" id="IPR012340">
    <property type="entry name" value="NA-bd_OB-fold"/>
</dbReference>
<evidence type="ECO:0000313" key="2">
    <source>
        <dbReference type="EMBL" id="CAE2338268.1"/>
    </source>
</evidence>
<dbReference type="EMBL" id="HBKR01038446">
    <property type="protein sequence ID" value="CAE2338268.1"/>
    <property type="molecule type" value="Transcribed_RNA"/>
</dbReference>
<dbReference type="Gene3D" id="2.40.50.140">
    <property type="entry name" value="Nucleic acid-binding proteins"/>
    <property type="match status" value="1"/>
</dbReference>
<sequence>MCGFLFPVIAILSLAHYGVVIVDISYKEMLHIARLLRRNAGSNQQPGCYEINCRGVKGDIKFGYCTEWDKSKGTGRVQDDETKNEYMVTANDIFFPDDPPSDNSVPQPRQMTLKPSFERFLNVGEPLEFEITRKNNIEKAMKITGCGGSPVFGSAFSPELFTQREEKS</sequence>
<keyword evidence="1" id="KW-0472">Membrane</keyword>
<keyword evidence="1" id="KW-0812">Transmembrane</keyword>
<name>A0A7S4US52_9EUKA</name>
<feature type="transmembrane region" description="Helical" evidence="1">
    <location>
        <begin position="6"/>
        <end position="26"/>
    </location>
</feature>
<accession>A0A7S4US52</accession>
<protein>
    <submittedName>
        <fullName evidence="2">Uncharacterized protein</fullName>
    </submittedName>
</protein>
<keyword evidence="1" id="KW-1133">Transmembrane helix</keyword>
<proteinExistence type="predicted"/>
<dbReference type="AlphaFoldDB" id="A0A7S4US52"/>
<evidence type="ECO:0000256" key="1">
    <source>
        <dbReference type="SAM" id="Phobius"/>
    </source>
</evidence>
<reference evidence="2" key="1">
    <citation type="submission" date="2021-01" db="EMBL/GenBank/DDBJ databases">
        <authorList>
            <person name="Corre E."/>
            <person name="Pelletier E."/>
            <person name="Niang G."/>
            <person name="Scheremetjew M."/>
            <person name="Finn R."/>
            <person name="Kale V."/>
            <person name="Holt S."/>
            <person name="Cochrane G."/>
            <person name="Meng A."/>
            <person name="Brown T."/>
            <person name="Cohen L."/>
        </authorList>
    </citation>
    <scope>NUCLEOTIDE SEQUENCE</scope>
    <source>
        <strain evidence="2">SoJaBio B1-5/56/2</strain>
    </source>
</reference>